<reference evidence="2 3" key="2">
    <citation type="journal article" date="2013" name="PLoS Genet.">
        <title>Comparative genome structure, secondary metabolite, and effector coding capacity across Cochliobolus pathogens.</title>
        <authorList>
            <person name="Condon B.J."/>
            <person name="Leng Y."/>
            <person name="Wu D."/>
            <person name="Bushley K.E."/>
            <person name="Ohm R.A."/>
            <person name="Otillar R."/>
            <person name="Martin J."/>
            <person name="Schackwitz W."/>
            <person name="Grimwood J."/>
            <person name="MohdZainudin N."/>
            <person name="Xue C."/>
            <person name="Wang R."/>
            <person name="Manning V.A."/>
            <person name="Dhillon B."/>
            <person name="Tu Z.J."/>
            <person name="Steffenson B.J."/>
            <person name="Salamov A."/>
            <person name="Sun H."/>
            <person name="Lowry S."/>
            <person name="LaButti K."/>
            <person name="Han J."/>
            <person name="Copeland A."/>
            <person name="Lindquist E."/>
            <person name="Barry K."/>
            <person name="Schmutz J."/>
            <person name="Baker S.E."/>
            <person name="Ciuffetti L.M."/>
            <person name="Grigoriev I.V."/>
            <person name="Zhong S."/>
            <person name="Turgeon B.G."/>
        </authorList>
    </citation>
    <scope>NUCLEOTIDE SEQUENCE [LARGE SCALE GENOMIC DNA]</scope>
    <source>
        <strain evidence="3">28A</strain>
    </source>
</reference>
<dbReference type="EMBL" id="KB908604">
    <property type="protein sequence ID" value="EOA86171.1"/>
    <property type="molecule type" value="Genomic_DNA"/>
</dbReference>
<feature type="compositionally biased region" description="Low complexity" evidence="1">
    <location>
        <begin position="22"/>
        <end position="34"/>
    </location>
</feature>
<proteinExistence type="predicted"/>
<keyword evidence="3" id="KW-1185">Reference proteome</keyword>
<reference evidence="2 3" key="1">
    <citation type="journal article" date="2012" name="PLoS Pathog.">
        <title>Diverse lifestyles and strategies of plant pathogenesis encoded in the genomes of eighteen Dothideomycetes fungi.</title>
        <authorList>
            <person name="Ohm R.A."/>
            <person name="Feau N."/>
            <person name="Henrissat B."/>
            <person name="Schoch C.L."/>
            <person name="Horwitz B.A."/>
            <person name="Barry K.W."/>
            <person name="Condon B.J."/>
            <person name="Copeland A.C."/>
            <person name="Dhillon B."/>
            <person name="Glaser F."/>
            <person name="Hesse C.N."/>
            <person name="Kosti I."/>
            <person name="LaButti K."/>
            <person name="Lindquist E.A."/>
            <person name="Lucas S."/>
            <person name="Salamov A.A."/>
            <person name="Bradshaw R.E."/>
            <person name="Ciuffetti L."/>
            <person name="Hamelin R.C."/>
            <person name="Kema G.H.J."/>
            <person name="Lawrence C."/>
            <person name="Scott J.A."/>
            <person name="Spatafora J.W."/>
            <person name="Turgeon B.G."/>
            <person name="de Wit P.J.G.M."/>
            <person name="Zhong S."/>
            <person name="Goodwin S.B."/>
            <person name="Grigoriev I.V."/>
        </authorList>
    </citation>
    <scope>NUCLEOTIDE SEQUENCE [LARGE SCALE GENOMIC DNA]</scope>
    <source>
        <strain evidence="3">28A</strain>
    </source>
</reference>
<evidence type="ECO:0000313" key="2">
    <source>
        <dbReference type="EMBL" id="EOA86171.1"/>
    </source>
</evidence>
<dbReference type="Proteomes" id="UP000016935">
    <property type="component" value="Unassembled WGS sequence"/>
</dbReference>
<dbReference type="GeneID" id="19400854"/>
<dbReference type="AlphaFoldDB" id="R0IN25"/>
<gene>
    <name evidence="2" type="ORF">SETTUDRAFT_169283</name>
</gene>
<feature type="region of interest" description="Disordered" evidence="1">
    <location>
        <begin position="1"/>
        <end position="69"/>
    </location>
</feature>
<evidence type="ECO:0000313" key="3">
    <source>
        <dbReference type="Proteomes" id="UP000016935"/>
    </source>
</evidence>
<protein>
    <submittedName>
        <fullName evidence="2">Uncharacterized protein</fullName>
    </submittedName>
</protein>
<accession>R0IN25</accession>
<evidence type="ECO:0000256" key="1">
    <source>
        <dbReference type="SAM" id="MobiDB-lite"/>
    </source>
</evidence>
<name>R0IN25_EXST2</name>
<dbReference type="RefSeq" id="XP_008026174.1">
    <property type="nucleotide sequence ID" value="XM_008027983.1"/>
</dbReference>
<dbReference type="HOGENOM" id="CLU_2098344_0_0_1"/>
<sequence length="116" mass="12652">MSVSSLKYSGAHPQWSSSRCTNSSPYVSSKNSSPARTGHEAEYRGATIDPHASHSDDRMSFGSRAKSGPISITRSQISSWRLPPKLPCHTGITASWLFPIPTSSEAIRFEASIWTI</sequence>
<organism evidence="2 3">
    <name type="scientific">Exserohilum turcicum (strain 28A)</name>
    <name type="common">Northern leaf blight fungus</name>
    <name type="synonym">Setosphaeria turcica</name>
    <dbReference type="NCBI Taxonomy" id="671987"/>
    <lineage>
        <taxon>Eukaryota</taxon>
        <taxon>Fungi</taxon>
        <taxon>Dikarya</taxon>
        <taxon>Ascomycota</taxon>
        <taxon>Pezizomycotina</taxon>
        <taxon>Dothideomycetes</taxon>
        <taxon>Pleosporomycetidae</taxon>
        <taxon>Pleosporales</taxon>
        <taxon>Pleosporineae</taxon>
        <taxon>Pleosporaceae</taxon>
        <taxon>Exserohilum</taxon>
    </lineage>
</organism>